<name>A0A4R7ZU01_9ACTN</name>
<comment type="caution">
    <text evidence="2">The sequence shown here is derived from an EMBL/GenBank/DDBJ whole genome shotgun (WGS) entry which is preliminary data.</text>
</comment>
<accession>A0A4R7ZU01</accession>
<sequence length="269" mass="28527">MNLTTPPPVEPLDPEFSTDLRHHLVRRVRKKHHLPFWIPVLAAACGIAIVVACGILIARPGGHAGPAGQPTAELTDQSLDLGAATSTQAQASARSCLASLSIGHRTDPIPAKSLDPKTIKLRSAHWIKALGLPGQTRQLVQTFSTANGLWVFCVDGKWQSYVQAGDDQGNPSDGIYSSSLQWSGLPDASTTTLRAFFSLTSRPSVAQVEIRLRGARGTTPWSVAKIVDGAGYVAAALPSPASQHGPVQADVRALDKAGNVVYSETFNDN</sequence>
<gene>
    <name evidence="2" type="ORF">EV650_0360</name>
</gene>
<organism evidence="2 3">
    <name type="scientific">Kribbella kalugense</name>
    <dbReference type="NCBI Taxonomy" id="2512221"/>
    <lineage>
        <taxon>Bacteria</taxon>
        <taxon>Bacillati</taxon>
        <taxon>Actinomycetota</taxon>
        <taxon>Actinomycetes</taxon>
        <taxon>Propionibacteriales</taxon>
        <taxon>Kribbellaceae</taxon>
        <taxon>Kribbella</taxon>
    </lineage>
</organism>
<keyword evidence="3" id="KW-1185">Reference proteome</keyword>
<proteinExistence type="predicted"/>
<evidence type="ECO:0000256" key="1">
    <source>
        <dbReference type="SAM" id="Phobius"/>
    </source>
</evidence>
<dbReference type="EMBL" id="SODF01000001">
    <property type="protein sequence ID" value="TDW21533.1"/>
    <property type="molecule type" value="Genomic_DNA"/>
</dbReference>
<dbReference type="OrthoDB" id="3827894at2"/>
<protein>
    <submittedName>
        <fullName evidence="2">Uncharacterized protein</fullName>
    </submittedName>
</protein>
<reference evidence="2 3" key="1">
    <citation type="submission" date="2019-03" db="EMBL/GenBank/DDBJ databases">
        <title>Genomic Encyclopedia of Type Strains, Phase III (KMG-III): the genomes of soil and plant-associated and newly described type strains.</title>
        <authorList>
            <person name="Whitman W."/>
        </authorList>
    </citation>
    <scope>NUCLEOTIDE SEQUENCE [LARGE SCALE GENOMIC DNA]</scope>
    <source>
        <strain evidence="2 3">VKM Ac-2570</strain>
    </source>
</reference>
<keyword evidence="1" id="KW-1133">Transmembrane helix</keyword>
<dbReference type="RefSeq" id="WP_134114662.1">
    <property type="nucleotide sequence ID" value="NZ_SODF01000001.1"/>
</dbReference>
<evidence type="ECO:0000313" key="3">
    <source>
        <dbReference type="Proteomes" id="UP000295447"/>
    </source>
</evidence>
<keyword evidence="1" id="KW-0812">Transmembrane</keyword>
<evidence type="ECO:0000313" key="2">
    <source>
        <dbReference type="EMBL" id="TDW21533.1"/>
    </source>
</evidence>
<feature type="transmembrane region" description="Helical" evidence="1">
    <location>
        <begin position="36"/>
        <end position="58"/>
    </location>
</feature>
<keyword evidence="1" id="KW-0472">Membrane</keyword>
<dbReference type="AlphaFoldDB" id="A0A4R7ZU01"/>
<dbReference type="Proteomes" id="UP000295447">
    <property type="component" value="Unassembled WGS sequence"/>
</dbReference>